<feature type="chain" id="PRO_5046814469" evidence="1">
    <location>
        <begin position="17"/>
        <end position="330"/>
    </location>
</feature>
<accession>A0ABR3YLY1</accession>
<comment type="caution">
    <text evidence="2">The sequence shown here is derived from an EMBL/GenBank/DDBJ whole genome shotgun (WGS) entry which is preliminary data.</text>
</comment>
<proteinExistence type="predicted"/>
<evidence type="ECO:0000313" key="3">
    <source>
        <dbReference type="Proteomes" id="UP001583186"/>
    </source>
</evidence>
<feature type="signal peptide" evidence="1">
    <location>
        <begin position="1"/>
        <end position="16"/>
    </location>
</feature>
<name>A0ABR3YLY1_9PEZI</name>
<sequence>MTRLTLLLGAAPLAAAYNFGIPSNNLAGAHQLANIDPDQEACATAGDVVSYCVDYLPYDAAVTDSASCFCCDAATFLAPVYSSCEDYIVASAPEYTEDYSVVSIAQSLCLAASNEGFRCGSVAAATTTGSGGATQTGGNTFPSATATNSEAVETFGGGGGGAATAQPPACTSFASMYSSCDANVRGFETMDDSQAASCLCYVNGKFTTALDDYISECGVWAKTADPEEYESYVAIESFCELFQGGVSASATGGDVATFGGGGGSDSSSTDAALTFNTNTNTNTNTPTTTHTQHTVTVTPTPTAAKNAAAGPVQAGSGLAAWLAVVLPFVM</sequence>
<keyword evidence="3" id="KW-1185">Reference proteome</keyword>
<reference evidence="2 3" key="1">
    <citation type="journal article" date="2024" name="IMA Fungus">
        <title>IMA Genome - F19 : A genome assembly and annotation guide to empower mycologists, including annotated draft genome sequences of Ceratocystis pirilliformis, Diaporthe australafricana, Fusarium ophioides, Paecilomyces lecythidis, and Sporothrix stenoceras.</title>
        <authorList>
            <person name="Aylward J."/>
            <person name="Wilson A.M."/>
            <person name="Visagie C.M."/>
            <person name="Spraker J."/>
            <person name="Barnes I."/>
            <person name="Buitendag C."/>
            <person name="Ceriani C."/>
            <person name="Del Mar Angel L."/>
            <person name="du Plessis D."/>
            <person name="Fuchs T."/>
            <person name="Gasser K."/>
            <person name="Kramer D."/>
            <person name="Li W."/>
            <person name="Munsamy K."/>
            <person name="Piso A."/>
            <person name="Price J.L."/>
            <person name="Sonnekus B."/>
            <person name="Thomas C."/>
            <person name="van der Nest A."/>
            <person name="van Dijk A."/>
            <person name="van Heerden A."/>
            <person name="van Vuuren N."/>
            <person name="Yilmaz N."/>
            <person name="Duong T.A."/>
            <person name="van der Merwe N.A."/>
            <person name="Wingfield M.J."/>
            <person name="Wingfield B.D."/>
        </authorList>
    </citation>
    <scope>NUCLEOTIDE SEQUENCE [LARGE SCALE GENOMIC DNA]</scope>
    <source>
        <strain evidence="2 3">CMW 5346</strain>
    </source>
</reference>
<dbReference type="Proteomes" id="UP001583186">
    <property type="component" value="Unassembled WGS sequence"/>
</dbReference>
<dbReference type="EMBL" id="JAWCUI010000076">
    <property type="protein sequence ID" value="KAL1889306.1"/>
    <property type="molecule type" value="Genomic_DNA"/>
</dbReference>
<evidence type="ECO:0000256" key="1">
    <source>
        <dbReference type="SAM" id="SignalP"/>
    </source>
</evidence>
<keyword evidence="1" id="KW-0732">Signal</keyword>
<gene>
    <name evidence="2" type="ORF">Sste5346_008961</name>
</gene>
<protein>
    <submittedName>
        <fullName evidence="2">Uncharacterized protein</fullName>
    </submittedName>
</protein>
<organism evidence="2 3">
    <name type="scientific">Sporothrix stenoceras</name>
    <dbReference type="NCBI Taxonomy" id="5173"/>
    <lineage>
        <taxon>Eukaryota</taxon>
        <taxon>Fungi</taxon>
        <taxon>Dikarya</taxon>
        <taxon>Ascomycota</taxon>
        <taxon>Pezizomycotina</taxon>
        <taxon>Sordariomycetes</taxon>
        <taxon>Sordariomycetidae</taxon>
        <taxon>Ophiostomatales</taxon>
        <taxon>Ophiostomataceae</taxon>
        <taxon>Sporothrix</taxon>
    </lineage>
</organism>
<evidence type="ECO:0000313" key="2">
    <source>
        <dbReference type="EMBL" id="KAL1889306.1"/>
    </source>
</evidence>